<dbReference type="Proteomes" id="UP000176850">
    <property type="component" value="Unassembled WGS sequence"/>
</dbReference>
<comment type="caution">
    <text evidence="1">The sequence shown here is derived from an EMBL/GenBank/DDBJ whole genome shotgun (WGS) entry which is preliminary data.</text>
</comment>
<name>A0A1F7GL75_9BACT</name>
<proteinExistence type="predicted"/>
<gene>
    <name evidence="1" type="ORF">A2799_01400</name>
</gene>
<dbReference type="EMBL" id="MFZH01000007">
    <property type="protein sequence ID" value="OGK19667.1"/>
    <property type="molecule type" value="Genomic_DNA"/>
</dbReference>
<evidence type="ECO:0000313" key="1">
    <source>
        <dbReference type="EMBL" id="OGK19667.1"/>
    </source>
</evidence>
<sequence>MTNTLVVTYPGKTQEVKDLLDQIPGIRLLGSKSDDNKVWAWATTVDEITVVLKPHMSDWVREILPLGKSRDPAC</sequence>
<organism evidence="1 2">
    <name type="scientific">Candidatus Roizmanbacteria bacterium RIFCSPHIGHO2_01_FULL_39_24</name>
    <dbReference type="NCBI Taxonomy" id="1802032"/>
    <lineage>
        <taxon>Bacteria</taxon>
        <taxon>Candidatus Roizmaniibacteriota</taxon>
    </lineage>
</organism>
<reference evidence="1 2" key="1">
    <citation type="journal article" date="2016" name="Nat. Commun.">
        <title>Thousands of microbial genomes shed light on interconnected biogeochemical processes in an aquifer system.</title>
        <authorList>
            <person name="Anantharaman K."/>
            <person name="Brown C.T."/>
            <person name="Hug L.A."/>
            <person name="Sharon I."/>
            <person name="Castelle C.J."/>
            <person name="Probst A.J."/>
            <person name="Thomas B.C."/>
            <person name="Singh A."/>
            <person name="Wilkins M.J."/>
            <person name="Karaoz U."/>
            <person name="Brodie E.L."/>
            <person name="Williams K.H."/>
            <person name="Hubbard S.S."/>
            <person name="Banfield J.F."/>
        </authorList>
    </citation>
    <scope>NUCLEOTIDE SEQUENCE [LARGE SCALE GENOMIC DNA]</scope>
</reference>
<dbReference type="AlphaFoldDB" id="A0A1F7GL75"/>
<accession>A0A1F7GL75</accession>
<evidence type="ECO:0000313" key="2">
    <source>
        <dbReference type="Proteomes" id="UP000176850"/>
    </source>
</evidence>
<protein>
    <submittedName>
        <fullName evidence="1">Uncharacterized protein</fullName>
    </submittedName>
</protein>